<dbReference type="AlphaFoldDB" id="A0A8J7GWQ1"/>
<keyword evidence="3 7" id="KW-0812">Transmembrane</keyword>
<feature type="transmembrane region" description="Helical" evidence="7">
    <location>
        <begin position="707"/>
        <end position="735"/>
    </location>
</feature>
<dbReference type="GO" id="GO:0022857">
    <property type="term" value="F:transmembrane transporter activity"/>
    <property type="evidence" value="ECO:0007669"/>
    <property type="project" value="TreeGrafter"/>
</dbReference>
<feature type="transmembrane region" description="Helical" evidence="7">
    <location>
        <begin position="12"/>
        <end position="36"/>
    </location>
</feature>
<feature type="transmembrane region" description="Helical" evidence="7">
    <location>
        <begin position="318"/>
        <end position="341"/>
    </location>
</feature>
<reference evidence="10" key="1">
    <citation type="submission" date="2020-11" db="EMBL/GenBank/DDBJ databases">
        <title>Sequencing the genomes of 1000 actinobacteria strains.</title>
        <authorList>
            <person name="Klenk H.-P."/>
        </authorList>
    </citation>
    <scope>NUCLEOTIDE SEQUENCE</scope>
    <source>
        <strain evidence="10">DSM 45356</strain>
    </source>
</reference>
<sequence>MIKLTLKSLRANSVRLILSSLAIVLGVAFIAGTFVFTDGLKQASYDKVGKLDRKTSVGVELSEDAFRAAGRNPDGTKVESPGFDQATVDKVAKLSGVAVAEGVLRGSGALTGSNGKPVRGYATLSSVPTSKDLQSYGVTAGRLAANPGEVTLDTRTVDKQGFKLGQSVTVAGEKGAGQKMTLVGVVDVSGTALDFGGPFIGVTPAEALRMSGTAKYTGIIVAATPGVTDEALAKEVKQVVGSLGDVKTRQQLLDAGLAQVVQNVEQFNYVLLTFGAISAFVAAFVIANTFTIVLAQRARQTALLRLVGATRGQAFRSVVLESAVVGFVASAAGILAGLGIAAGMQTVLRRLDFPMEGGLVLTWKTIVLSLVIGTGITVFSALVPAWRGTRVPPVAALSDSAVETARKVSLFRLISGGLVLAAGVVCLVGAGTFGNFLFVGAGGVLTFAGIVMFGPVLVPFLVRVLGWPLRKLFGATATLAISNAVRNPRRIAATSVALVIGIGLVSAFQVGGESIKDGIGNQIDQKIGADFMFQSNAGDIPQEVIDKLRKLPELGTVSEPRQAVDEASKLQIRSTQPVFALNAGEKTVGGDPKTLAPGKAVATEPTGLKVGDKVTVKGRSFQVVGVVQQKDENKKRATLKQVSVMDADFTAMFPDYRPYALEASIASGVAADKAMDAAYTVLENYPTLELMDRAAYKQQLTSTVDTMLAFVTAMLGLAVVISLIGVANTLTLSVVERTRENGVLRAVGLTSGKLRGMLAVEAIMMALVGALLGVALGTAVSAGAMNMINSLGGDFGVTVPWGKLAIILAVAAGAALAASVFPARRAVSRPVVESLATE</sequence>
<dbReference type="PANTHER" id="PTHR30572">
    <property type="entry name" value="MEMBRANE COMPONENT OF TRANSPORTER-RELATED"/>
    <property type="match status" value="1"/>
</dbReference>
<comment type="caution">
    <text evidence="10">The sequence shown here is derived from an EMBL/GenBank/DDBJ whole genome shotgun (WGS) entry which is preliminary data.</text>
</comment>
<keyword evidence="11" id="KW-1185">Reference proteome</keyword>
<comment type="subcellular location">
    <subcellularLocation>
        <location evidence="1">Cell membrane</location>
        <topology evidence="1">Multi-pass membrane protein</topology>
    </subcellularLocation>
</comment>
<evidence type="ECO:0000256" key="4">
    <source>
        <dbReference type="ARBA" id="ARBA00022989"/>
    </source>
</evidence>
<feature type="domain" description="ABC3 transporter permease C-terminal" evidence="8">
    <location>
        <begin position="273"/>
        <end position="393"/>
    </location>
</feature>
<feature type="transmembrane region" description="Helical" evidence="7">
    <location>
        <begin position="491"/>
        <end position="511"/>
    </location>
</feature>
<feature type="domain" description="MacB-like periplasmic core" evidence="9">
    <location>
        <begin position="17"/>
        <end position="238"/>
    </location>
</feature>
<feature type="transmembrane region" description="Helical" evidence="7">
    <location>
        <begin position="269"/>
        <end position="295"/>
    </location>
</feature>
<feature type="transmembrane region" description="Helical" evidence="7">
    <location>
        <begin position="410"/>
        <end position="430"/>
    </location>
</feature>
<dbReference type="InterPro" id="IPR050250">
    <property type="entry name" value="Macrolide_Exporter_MacB"/>
</dbReference>
<dbReference type="Pfam" id="PF02687">
    <property type="entry name" value="FtsX"/>
    <property type="match status" value="2"/>
</dbReference>
<proteinExistence type="inferred from homology"/>
<dbReference type="Proteomes" id="UP000622552">
    <property type="component" value="Unassembled WGS sequence"/>
</dbReference>
<evidence type="ECO:0000259" key="8">
    <source>
        <dbReference type="Pfam" id="PF02687"/>
    </source>
</evidence>
<organism evidence="10 11">
    <name type="scientific">Longispora fulva</name>
    <dbReference type="NCBI Taxonomy" id="619741"/>
    <lineage>
        <taxon>Bacteria</taxon>
        <taxon>Bacillati</taxon>
        <taxon>Actinomycetota</taxon>
        <taxon>Actinomycetes</taxon>
        <taxon>Micromonosporales</taxon>
        <taxon>Micromonosporaceae</taxon>
        <taxon>Longispora</taxon>
    </lineage>
</organism>
<keyword evidence="5 7" id="KW-0472">Membrane</keyword>
<dbReference type="RefSeq" id="WP_197005896.1">
    <property type="nucleotide sequence ID" value="NZ_BONS01000012.1"/>
</dbReference>
<feature type="transmembrane region" description="Helical" evidence="7">
    <location>
        <begin position="436"/>
        <end position="462"/>
    </location>
</feature>
<evidence type="ECO:0000256" key="5">
    <source>
        <dbReference type="ARBA" id="ARBA00023136"/>
    </source>
</evidence>
<protein>
    <submittedName>
        <fullName evidence="10">Putative ABC transport system permease protein</fullName>
    </submittedName>
</protein>
<dbReference type="EMBL" id="JADOUF010000001">
    <property type="protein sequence ID" value="MBG6139216.1"/>
    <property type="molecule type" value="Genomic_DNA"/>
</dbReference>
<feature type="transmembrane region" description="Helical" evidence="7">
    <location>
        <begin position="361"/>
        <end position="383"/>
    </location>
</feature>
<dbReference type="Pfam" id="PF12704">
    <property type="entry name" value="MacB_PCD"/>
    <property type="match status" value="2"/>
</dbReference>
<dbReference type="GO" id="GO:0005886">
    <property type="term" value="C:plasma membrane"/>
    <property type="evidence" value="ECO:0007669"/>
    <property type="project" value="UniProtKB-SubCell"/>
</dbReference>
<evidence type="ECO:0000259" key="9">
    <source>
        <dbReference type="Pfam" id="PF12704"/>
    </source>
</evidence>
<accession>A0A8J7GWQ1</accession>
<feature type="domain" description="ABC3 transporter permease C-terminal" evidence="8">
    <location>
        <begin position="714"/>
        <end position="830"/>
    </location>
</feature>
<dbReference type="InterPro" id="IPR025857">
    <property type="entry name" value="MacB_PCD"/>
</dbReference>
<keyword evidence="4 7" id="KW-1133">Transmembrane helix</keyword>
<keyword evidence="2" id="KW-1003">Cell membrane</keyword>
<evidence type="ECO:0000256" key="2">
    <source>
        <dbReference type="ARBA" id="ARBA00022475"/>
    </source>
</evidence>
<evidence type="ECO:0000256" key="6">
    <source>
        <dbReference type="ARBA" id="ARBA00038076"/>
    </source>
</evidence>
<evidence type="ECO:0000256" key="1">
    <source>
        <dbReference type="ARBA" id="ARBA00004651"/>
    </source>
</evidence>
<feature type="transmembrane region" description="Helical" evidence="7">
    <location>
        <begin position="801"/>
        <end position="821"/>
    </location>
</feature>
<dbReference type="InterPro" id="IPR003838">
    <property type="entry name" value="ABC3_permease_C"/>
</dbReference>
<feature type="transmembrane region" description="Helical" evidence="7">
    <location>
        <begin position="756"/>
        <end position="781"/>
    </location>
</feature>
<evidence type="ECO:0000313" key="10">
    <source>
        <dbReference type="EMBL" id="MBG6139216.1"/>
    </source>
</evidence>
<dbReference type="PANTHER" id="PTHR30572:SF4">
    <property type="entry name" value="ABC TRANSPORTER PERMEASE YTRF"/>
    <property type="match status" value="1"/>
</dbReference>
<evidence type="ECO:0000313" key="11">
    <source>
        <dbReference type="Proteomes" id="UP000622552"/>
    </source>
</evidence>
<comment type="similarity">
    <text evidence="6">Belongs to the ABC-4 integral membrane protein family.</text>
</comment>
<evidence type="ECO:0000256" key="3">
    <source>
        <dbReference type="ARBA" id="ARBA00022692"/>
    </source>
</evidence>
<name>A0A8J7GWQ1_9ACTN</name>
<gene>
    <name evidence="10" type="ORF">IW245_005410</name>
</gene>
<feature type="domain" description="MacB-like periplasmic core" evidence="9">
    <location>
        <begin position="493"/>
        <end position="676"/>
    </location>
</feature>
<evidence type="ECO:0000256" key="7">
    <source>
        <dbReference type="SAM" id="Phobius"/>
    </source>
</evidence>